<name>A0A7J6KMA8_PERCH</name>
<reference evidence="1 2" key="1">
    <citation type="submission" date="2020-04" db="EMBL/GenBank/DDBJ databases">
        <title>Perkinsus chesapeaki whole genome sequence.</title>
        <authorList>
            <person name="Bogema D.R."/>
        </authorList>
    </citation>
    <scope>NUCLEOTIDE SEQUENCE [LARGE SCALE GENOMIC DNA]</scope>
    <source>
        <strain evidence="1">ATCC PRA-425</strain>
    </source>
</reference>
<feature type="non-terminal residue" evidence="1">
    <location>
        <position position="304"/>
    </location>
</feature>
<dbReference type="AlphaFoldDB" id="A0A7J6KMA8"/>
<dbReference type="Proteomes" id="UP000591131">
    <property type="component" value="Unassembled WGS sequence"/>
</dbReference>
<protein>
    <submittedName>
        <fullName evidence="1">Uncharacterized protein</fullName>
    </submittedName>
</protein>
<keyword evidence="2" id="KW-1185">Reference proteome</keyword>
<feature type="non-terminal residue" evidence="1">
    <location>
        <position position="1"/>
    </location>
</feature>
<gene>
    <name evidence="1" type="ORF">FOL47_004066</name>
</gene>
<dbReference type="EMBL" id="JAAPAO010002339">
    <property type="protein sequence ID" value="KAF4647839.1"/>
    <property type="molecule type" value="Genomic_DNA"/>
</dbReference>
<accession>A0A7J6KMA8</accession>
<evidence type="ECO:0000313" key="1">
    <source>
        <dbReference type="EMBL" id="KAF4647839.1"/>
    </source>
</evidence>
<evidence type="ECO:0000313" key="2">
    <source>
        <dbReference type="Proteomes" id="UP000591131"/>
    </source>
</evidence>
<sequence length="304" mass="33135">GSKTSIVKAAVVQVCLRFQDGKSVSVGPIEVGLLPTGSESSASMLIGRDVGKLIGLRVDLATGQVTCEASGDICLEETMDQDAIDLIRYMETEVWPHVSGTGSSLITLPSTEDLAGARVKPRLREHSLAAVDRVVKSLTAKGPLQVEALPGYTIEFKPLREGESKDVEDQRAAVFADLPQGNGQPIKIPRYEKPAFAKLSDKEKSTYRRLVSEFVDRGWWEAESLGQQQGAIYLPHSPAFLAQRDRKPRIVLDCRGVNTFLGKVSAAARTAPMEIIASTRLVGGFILTGDLEKAYYVCRLLRHK</sequence>
<proteinExistence type="predicted"/>
<comment type="caution">
    <text evidence="1">The sequence shown here is derived from an EMBL/GenBank/DDBJ whole genome shotgun (WGS) entry which is preliminary data.</text>
</comment>
<organism evidence="1 2">
    <name type="scientific">Perkinsus chesapeaki</name>
    <name type="common">Clam parasite</name>
    <name type="synonym">Perkinsus andrewsi</name>
    <dbReference type="NCBI Taxonomy" id="330153"/>
    <lineage>
        <taxon>Eukaryota</taxon>
        <taxon>Sar</taxon>
        <taxon>Alveolata</taxon>
        <taxon>Perkinsozoa</taxon>
        <taxon>Perkinsea</taxon>
        <taxon>Perkinsida</taxon>
        <taxon>Perkinsidae</taxon>
        <taxon>Perkinsus</taxon>
    </lineage>
</organism>